<evidence type="ECO:0000256" key="3">
    <source>
        <dbReference type="ARBA" id="ARBA00023163"/>
    </source>
</evidence>
<dbReference type="PATRIC" id="fig|451644.5.peg.3241"/>
<protein>
    <submittedName>
        <fullName evidence="6">Putative regulatory protein</fullName>
    </submittedName>
    <submittedName>
        <fullName evidence="7">Regulatory protein TetR</fullName>
    </submittedName>
</protein>
<dbReference type="PROSITE" id="PS50977">
    <property type="entry name" value="HTH_TETR_2"/>
    <property type="match status" value="1"/>
</dbReference>
<dbReference type="Gene3D" id="1.10.357.10">
    <property type="entry name" value="Tetracycline Repressor, domain 2"/>
    <property type="match status" value="1"/>
</dbReference>
<evidence type="ECO:0000313" key="7">
    <source>
        <dbReference type="EMBL" id="KMV17376.1"/>
    </source>
</evidence>
<organism evidence="7 8">
    <name type="scientific">Mycolicibacterium conceptionense</name>
    <dbReference type="NCBI Taxonomy" id="451644"/>
    <lineage>
        <taxon>Bacteria</taxon>
        <taxon>Bacillati</taxon>
        <taxon>Actinomycetota</taxon>
        <taxon>Actinomycetes</taxon>
        <taxon>Mycobacteriales</taxon>
        <taxon>Mycobacteriaceae</taxon>
        <taxon>Mycolicibacterium</taxon>
    </lineage>
</organism>
<name>A0A0J8U7K1_9MYCO</name>
<dbReference type="GO" id="GO:0003700">
    <property type="term" value="F:DNA-binding transcription factor activity"/>
    <property type="evidence" value="ECO:0007669"/>
    <property type="project" value="TreeGrafter"/>
</dbReference>
<dbReference type="PANTHER" id="PTHR30055:SF234">
    <property type="entry name" value="HTH-TYPE TRANSCRIPTIONAL REGULATOR BETI"/>
    <property type="match status" value="1"/>
</dbReference>
<keyword evidence="1" id="KW-0805">Transcription regulation</keyword>
<dbReference type="InterPro" id="IPR050109">
    <property type="entry name" value="HTH-type_TetR-like_transc_reg"/>
</dbReference>
<dbReference type="InterPro" id="IPR009057">
    <property type="entry name" value="Homeodomain-like_sf"/>
</dbReference>
<evidence type="ECO:0000313" key="9">
    <source>
        <dbReference type="Proteomes" id="UP000182227"/>
    </source>
</evidence>
<dbReference type="EMBL" id="LFOD01000013">
    <property type="protein sequence ID" value="KMV17376.1"/>
    <property type="molecule type" value="Genomic_DNA"/>
</dbReference>
<proteinExistence type="predicted"/>
<dbReference type="SUPFAM" id="SSF46689">
    <property type="entry name" value="Homeodomain-like"/>
    <property type="match status" value="1"/>
</dbReference>
<reference evidence="6 9" key="1">
    <citation type="submission" date="2015-03" db="EMBL/GenBank/DDBJ databases">
        <authorList>
            <person name="Murphy D."/>
        </authorList>
    </citation>
    <scope>NUCLEOTIDE SEQUENCE [LARGE SCALE GENOMIC DNA]</scope>
    <source>
        <strain evidence="6 9">D16</strain>
    </source>
</reference>
<dbReference type="Pfam" id="PF00440">
    <property type="entry name" value="TetR_N"/>
    <property type="match status" value="1"/>
</dbReference>
<feature type="DNA-binding region" description="H-T-H motif" evidence="4">
    <location>
        <begin position="50"/>
        <end position="69"/>
    </location>
</feature>
<evidence type="ECO:0000313" key="6">
    <source>
        <dbReference type="EMBL" id="CQD02799.1"/>
    </source>
</evidence>
<evidence type="ECO:0000256" key="1">
    <source>
        <dbReference type="ARBA" id="ARBA00023015"/>
    </source>
</evidence>
<evidence type="ECO:0000313" key="8">
    <source>
        <dbReference type="Proteomes" id="UP000037594"/>
    </source>
</evidence>
<evidence type="ECO:0000256" key="4">
    <source>
        <dbReference type="PROSITE-ProRule" id="PRU00335"/>
    </source>
</evidence>
<feature type="domain" description="HTH tetR-type" evidence="5">
    <location>
        <begin position="27"/>
        <end position="87"/>
    </location>
</feature>
<evidence type="ECO:0000259" key="5">
    <source>
        <dbReference type="PROSITE" id="PS50977"/>
    </source>
</evidence>
<dbReference type="EMBL" id="CTEF01000001">
    <property type="protein sequence ID" value="CQD02799.1"/>
    <property type="molecule type" value="Genomic_DNA"/>
</dbReference>
<dbReference type="Proteomes" id="UP000182227">
    <property type="component" value="Unassembled WGS sequence"/>
</dbReference>
<reference evidence="7 8" key="2">
    <citation type="submission" date="2015-06" db="EMBL/GenBank/DDBJ databases">
        <title>Genome sequence of Mycobacterium conceptionense strain MLE.</title>
        <authorList>
            <person name="Greninger A.L."/>
            <person name="Cunningham G."/>
            <person name="Chiu C.Y."/>
            <person name="Miller S."/>
        </authorList>
    </citation>
    <scope>NUCLEOTIDE SEQUENCE [LARGE SCALE GENOMIC DNA]</scope>
    <source>
        <strain evidence="7 8">MLE</strain>
    </source>
</reference>
<gene>
    <name evidence="7" type="ORF">ACT17_15640</name>
    <name evidence="6" type="ORF">BN970_00266</name>
</gene>
<dbReference type="InterPro" id="IPR001647">
    <property type="entry name" value="HTH_TetR"/>
</dbReference>
<sequence>MSAICDDSEVVPHKPLRRRQPVQERSRRRVERIRAAALELLETRGVDAVTTRAIAQRAEVPVATVYQFFPNRDAILQEIVADHLDRRDAEGAAILAALAPTSLAEVAHGIFEFHYEHLRNHPHLVDLHYTSLASGLIADPRARRTEFAHALHGALLHWGLLAEGTDPLVTMVAVEMGDRLLEMAFHAGRGPDRAILTEGERALTQYLQTYAAPTS</sequence>
<keyword evidence="2 4" id="KW-0238">DNA-binding</keyword>
<dbReference type="Proteomes" id="UP000037594">
    <property type="component" value="Unassembled WGS sequence"/>
</dbReference>
<keyword evidence="3" id="KW-0804">Transcription</keyword>
<dbReference type="PRINTS" id="PR00455">
    <property type="entry name" value="HTHTETR"/>
</dbReference>
<dbReference type="GO" id="GO:0000976">
    <property type="term" value="F:transcription cis-regulatory region binding"/>
    <property type="evidence" value="ECO:0007669"/>
    <property type="project" value="TreeGrafter"/>
</dbReference>
<dbReference type="AlphaFoldDB" id="A0A0J8U7K1"/>
<accession>A0A0J8U7K1</accession>
<dbReference type="PANTHER" id="PTHR30055">
    <property type="entry name" value="HTH-TYPE TRANSCRIPTIONAL REGULATOR RUTR"/>
    <property type="match status" value="1"/>
</dbReference>
<evidence type="ECO:0000256" key="2">
    <source>
        <dbReference type="ARBA" id="ARBA00023125"/>
    </source>
</evidence>